<evidence type="ECO:0000313" key="1">
    <source>
        <dbReference type="EMBL" id="AGS54258.1"/>
    </source>
</evidence>
<protein>
    <submittedName>
        <fullName evidence="1">Uncharacterized protein</fullName>
    </submittedName>
</protein>
<sequence>MKKVNLKAVAGEFEMISDNVHLFYNKETGEFGFYTDLDDGIEENSAEKFKDAVWIACPNQWDINEYSIMTDFVKTVSDTHKNELLCVALEGKGAFRRFKDTLHRVNLTDEWYEFKQKAFMKIAKKWCDEHEIKYDDEI</sequence>
<reference evidence="1" key="1">
    <citation type="submission" date="2012-03" db="EMBL/GenBank/DDBJ databases">
        <title>Functional metagenomics reveals considerable lignocellulase gene clusters in the gut microbiome of a wood-feeding higher termite.</title>
        <authorList>
            <person name="Liu N."/>
        </authorList>
    </citation>
    <scope>NUCLEOTIDE SEQUENCE</scope>
</reference>
<proteinExistence type="predicted"/>
<dbReference type="AlphaFoldDB" id="A0A806K2H9"/>
<accession>A0A806K2H9</accession>
<dbReference type="EMBL" id="JQ844286">
    <property type="protein sequence ID" value="AGS54258.1"/>
    <property type="molecule type" value="Genomic_DNA"/>
</dbReference>
<organism evidence="1">
    <name type="scientific">uncultured bacterium contig00092</name>
    <dbReference type="NCBI Taxonomy" id="1181563"/>
    <lineage>
        <taxon>Bacteria</taxon>
        <taxon>environmental samples</taxon>
    </lineage>
</organism>
<name>A0A806K2H9_9BACT</name>